<dbReference type="Proteomes" id="UP000215433">
    <property type="component" value="Unassembled WGS sequence"/>
</dbReference>
<comment type="caution">
    <text evidence="2">The sequence shown here is derived from an EMBL/GenBank/DDBJ whole genome shotgun (WGS) entry which is preliminary data.</text>
</comment>
<evidence type="ECO:0000313" key="3">
    <source>
        <dbReference type="Proteomes" id="UP000215433"/>
    </source>
</evidence>
<dbReference type="EMBL" id="NEWD01000011">
    <property type="protein sequence ID" value="OXN00656.1"/>
    <property type="molecule type" value="Genomic_DNA"/>
</dbReference>
<gene>
    <name evidence="2" type="ORF">Tam10B_1090</name>
</gene>
<reference evidence="2 3" key="1">
    <citation type="submission" date="2017-05" db="EMBL/GenBank/DDBJ databases">
        <title>Bifidobacterium vansinderenii sp. nov.</title>
        <authorList>
            <person name="Lugli G.A."/>
            <person name="Duranti S."/>
            <person name="Mangifesta M."/>
        </authorList>
    </citation>
    <scope>NUCLEOTIDE SEQUENCE [LARGE SCALE GENOMIC DNA]</scope>
    <source>
        <strain evidence="2 3">Tam10B</strain>
    </source>
</reference>
<evidence type="ECO:0000313" key="2">
    <source>
        <dbReference type="EMBL" id="OXN00656.1"/>
    </source>
</evidence>
<protein>
    <submittedName>
        <fullName evidence="2">Uncharacterized protein</fullName>
    </submittedName>
</protein>
<organism evidence="2 3">
    <name type="scientific">Bifidobacterium vansinderenii</name>
    <dbReference type="NCBI Taxonomy" id="1984871"/>
    <lineage>
        <taxon>Bacteria</taxon>
        <taxon>Bacillati</taxon>
        <taxon>Actinomycetota</taxon>
        <taxon>Actinomycetes</taxon>
        <taxon>Bifidobacteriales</taxon>
        <taxon>Bifidobacteriaceae</taxon>
        <taxon>Bifidobacterium</taxon>
    </lineage>
</organism>
<sequence length="83" mass="8781">MTDVSGVADTASGSEQSGLRSGGEAGASHKRADYSAWAVDMLARLGTSKFRAKFVLSDKDRAYARAKGKAVIDRMLTRCLPSA</sequence>
<proteinExistence type="predicted"/>
<keyword evidence="3" id="KW-1185">Reference proteome</keyword>
<dbReference type="AlphaFoldDB" id="A0A229VYM3"/>
<evidence type="ECO:0000256" key="1">
    <source>
        <dbReference type="SAM" id="MobiDB-lite"/>
    </source>
</evidence>
<accession>A0A229VYM3</accession>
<name>A0A229VYM3_9BIFI</name>
<feature type="region of interest" description="Disordered" evidence="1">
    <location>
        <begin position="1"/>
        <end position="29"/>
    </location>
</feature>